<organism evidence="1 2">
    <name type="scientific">Cinchona calisaya</name>
    <dbReference type="NCBI Taxonomy" id="153742"/>
    <lineage>
        <taxon>Eukaryota</taxon>
        <taxon>Viridiplantae</taxon>
        <taxon>Streptophyta</taxon>
        <taxon>Embryophyta</taxon>
        <taxon>Tracheophyta</taxon>
        <taxon>Spermatophyta</taxon>
        <taxon>Magnoliopsida</taxon>
        <taxon>eudicotyledons</taxon>
        <taxon>Gunneridae</taxon>
        <taxon>Pentapetalae</taxon>
        <taxon>asterids</taxon>
        <taxon>lamiids</taxon>
        <taxon>Gentianales</taxon>
        <taxon>Rubiaceae</taxon>
        <taxon>Cinchonoideae</taxon>
        <taxon>Cinchoneae</taxon>
        <taxon>Cinchona</taxon>
    </lineage>
</organism>
<protein>
    <recommendedName>
        <fullName evidence="3">Late embryogenesis abundant protein</fullName>
    </recommendedName>
</protein>
<proteinExistence type="predicted"/>
<dbReference type="PANTHER" id="PTHR35109">
    <property type="entry name" value="GLUTAMATE RACEMASE"/>
    <property type="match status" value="1"/>
</dbReference>
<evidence type="ECO:0000313" key="2">
    <source>
        <dbReference type="Proteomes" id="UP001630127"/>
    </source>
</evidence>
<name>A0ABD2Z7A0_9GENT</name>
<accession>A0ABD2Z7A0</accession>
<dbReference type="AlphaFoldDB" id="A0ABD2Z7A0"/>
<reference evidence="1 2" key="1">
    <citation type="submission" date="2024-11" db="EMBL/GenBank/DDBJ databases">
        <title>A near-complete genome assembly of Cinchona calisaya.</title>
        <authorList>
            <person name="Lian D.C."/>
            <person name="Zhao X.W."/>
            <person name="Wei L."/>
        </authorList>
    </citation>
    <scope>NUCLEOTIDE SEQUENCE [LARGE SCALE GENOMIC DNA]</scope>
    <source>
        <tissue evidence="1">Nenye</tissue>
    </source>
</reference>
<evidence type="ECO:0008006" key="3">
    <source>
        <dbReference type="Google" id="ProtNLM"/>
    </source>
</evidence>
<comment type="caution">
    <text evidence="1">The sequence shown here is derived from an EMBL/GenBank/DDBJ whole genome shotgun (WGS) entry which is preliminary data.</text>
</comment>
<dbReference type="Pfam" id="PF03242">
    <property type="entry name" value="LEA_3a"/>
    <property type="match status" value="1"/>
</dbReference>
<dbReference type="Proteomes" id="UP001630127">
    <property type="component" value="Unassembled WGS sequence"/>
</dbReference>
<evidence type="ECO:0000313" key="1">
    <source>
        <dbReference type="EMBL" id="KAL3515352.1"/>
    </source>
</evidence>
<keyword evidence="2" id="KW-1185">Reference proteome</keyword>
<dbReference type="EMBL" id="JBJUIK010000010">
    <property type="protein sequence ID" value="KAL3515352.1"/>
    <property type="molecule type" value="Genomic_DNA"/>
</dbReference>
<sequence length="107" mass="11979">MARVFGISKTLQISSMQVQAGSAAGQNLLNRRTIRHKGSVTSVAAPKQMMKKREELSDWVPHPRSGIYYPQGQERVMDDVPKGAASCGETYWLRNDDGVDKVDYHDK</sequence>
<gene>
    <name evidence="1" type="ORF">ACH5RR_022254</name>
</gene>
<dbReference type="InterPro" id="IPR004926">
    <property type="entry name" value="LEA_3a"/>
</dbReference>
<dbReference type="PANTHER" id="PTHR35109:SF1">
    <property type="entry name" value="GLUTAMATE RACEMASE"/>
    <property type="match status" value="1"/>
</dbReference>